<sequence>MTDLYEDYADTLGLVRQEGRLAPVLDLVSLAIEYGYDTTLMDIYTGQIPDMNEECLRLEALINRCACALAQRLGVGLNPQVAYRKPKEVVRILHGLTSAFEEFEDTDTLYGILLSGEPPAYILENMVRYVYGDNDIHFEDLIVVVEPRVMNVMRNFLAATSAEQQAEGTDNPRTQRVVQYLRVYPQNPSAYVFLNLSDTSDINSVISALDFSEEGGVGESELLTIYAVGLSIIENDTFDEAYAALEGMLELINSDEAPEDPILRDGLAGLKSIYGEEEQTDEPD</sequence>
<organism evidence="1 2">
    <name type="scientific">Erwinia phage vB_EamM_Huxley</name>
    <dbReference type="NCBI Taxonomy" id="1883373"/>
    <lineage>
        <taxon>Viruses</taxon>
        <taxon>Duplodnaviria</taxon>
        <taxon>Heunggongvirae</taxon>
        <taxon>Uroviricota</taxon>
        <taxon>Caudoviricetes</taxon>
        <taxon>Chimalliviridae</taxon>
        <taxon>Machinavirus</taxon>
        <taxon>Machinavirus machina</taxon>
    </lineage>
</organism>
<dbReference type="GeneID" id="29069180"/>
<protein>
    <submittedName>
        <fullName evidence="1">Uncharacterized protein</fullName>
    </submittedName>
</protein>
<evidence type="ECO:0000313" key="1">
    <source>
        <dbReference type="EMBL" id="ANZ49140.1"/>
    </source>
</evidence>
<reference evidence="2" key="1">
    <citation type="submission" date="2016-06" db="EMBL/GenBank/DDBJ databases">
        <authorList>
            <person name="Berg J.A."/>
            <person name="Grossarth S.E."/>
            <person name="Jarvis T.M."/>
            <person name="Merrill B.D."/>
            <person name="Breakwell D.P."/>
            <person name="Hope S."/>
            <person name="Grose J.H."/>
        </authorList>
    </citation>
    <scope>NUCLEOTIDE SEQUENCE [LARGE SCALE GENOMIC DNA]</scope>
</reference>
<name>A0A1B2ICX7_9CAUD</name>
<accession>A0A1B2ICX7</accession>
<dbReference type="EMBL" id="KX397368">
    <property type="protein sequence ID" value="ANZ49140.1"/>
    <property type="molecule type" value="Genomic_DNA"/>
</dbReference>
<dbReference type="OrthoDB" id="10059at10239"/>
<proteinExistence type="predicted"/>
<gene>
    <name evidence="1" type="ORF">HUXLEY_58</name>
</gene>
<dbReference type="Proteomes" id="UP000203302">
    <property type="component" value="Segment"/>
</dbReference>
<evidence type="ECO:0000313" key="2">
    <source>
        <dbReference type="Proteomes" id="UP000203302"/>
    </source>
</evidence>
<dbReference type="KEGG" id="vg:29069180"/>
<dbReference type="RefSeq" id="YP_009293026.1">
    <property type="nucleotide sequence ID" value="NC_031127.1"/>
</dbReference>